<evidence type="ECO:0000259" key="8">
    <source>
        <dbReference type="PROSITE" id="PS51884"/>
    </source>
</evidence>
<dbReference type="PROSITE" id="PS51884">
    <property type="entry name" value="CHAPLIN"/>
    <property type="match status" value="1"/>
</dbReference>
<gene>
    <name evidence="9" type="ORF">FHR34_003415</name>
</gene>
<keyword evidence="3" id="KW-0964">Secreted</keyword>
<name>A0A7W7R2W4_KITKI</name>
<comment type="caution">
    <text evidence="9">The sequence shown here is derived from an EMBL/GenBank/DDBJ whole genome shotgun (WGS) entry which is preliminary data.</text>
</comment>
<accession>A0A7W7R2W4</accession>
<protein>
    <recommendedName>
        <fullName evidence="8">Chaplin domain-containing protein</fullName>
    </recommendedName>
</protein>
<keyword evidence="4 7" id="KW-0732">Signal</keyword>
<evidence type="ECO:0000256" key="3">
    <source>
        <dbReference type="ARBA" id="ARBA00022525"/>
    </source>
</evidence>
<evidence type="ECO:0000256" key="4">
    <source>
        <dbReference type="ARBA" id="ARBA00022729"/>
    </source>
</evidence>
<dbReference type="Proteomes" id="UP000540506">
    <property type="component" value="Unassembled WGS sequence"/>
</dbReference>
<keyword evidence="5" id="KW-0130">Cell adhesion</keyword>
<organism evidence="9 10">
    <name type="scientific">Kitasatospora kifunensis</name>
    <name type="common">Streptomyces kifunensis</name>
    <dbReference type="NCBI Taxonomy" id="58351"/>
    <lineage>
        <taxon>Bacteria</taxon>
        <taxon>Bacillati</taxon>
        <taxon>Actinomycetota</taxon>
        <taxon>Actinomycetes</taxon>
        <taxon>Kitasatosporales</taxon>
        <taxon>Streptomycetaceae</taxon>
        <taxon>Kitasatospora</taxon>
    </lineage>
</organism>
<keyword evidence="10" id="KW-1185">Reference proteome</keyword>
<feature type="domain" description="Chaplin" evidence="8">
    <location>
        <begin position="40"/>
        <end position="80"/>
    </location>
</feature>
<evidence type="ECO:0000256" key="5">
    <source>
        <dbReference type="ARBA" id="ARBA00022889"/>
    </source>
</evidence>
<proteinExistence type="predicted"/>
<evidence type="ECO:0000256" key="6">
    <source>
        <dbReference type="ARBA" id="ARBA00023087"/>
    </source>
</evidence>
<evidence type="ECO:0000256" key="7">
    <source>
        <dbReference type="SAM" id="SignalP"/>
    </source>
</evidence>
<sequence length="81" mass="7782">MKDFRRAIALACATGALVLGGAGAASADNSATAVGTAIGSPGILSGNVIQVPVNIPINICGNSIGVISLLNPAFGNTCTNG</sequence>
<dbReference type="RefSeq" id="WP_184936372.1">
    <property type="nucleotide sequence ID" value="NZ_JACHJV010000001.1"/>
</dbReference>
<reference evidence="9 10" key="1">
    <citation type="submission" date="2020-08" db="EMBL/GenBank/DDBJ databases">
        <title>Sequencing the genomes of 1000 actinobacteria strains.</title>
        <authorList>
            <person name="Klenk H.-P."/>
        </authorList>
    </citation>
    <scope>NUCLEOTIDE SEQUENCE [LARGE SCALE GENOMIC DNA]</scope>
    <source>
        <strain evidence="9 10">DSM 41654</strain>
    </source>
</reference>
<dbReference type="EMBL" id="JACHJV010000001">
    <property type="protein sequence ID" value="MBB4924422.1"/>
    <property type="molecule type" value="Genomic_DNA"/>
</dbReference>
<evidence type="ECO:0000256" key="2">
    <source>
        <dbReference type="ARBA" id="ARBA00022512"/>
    </source>
</evidence>
<feature type="signal peptide" evidence="7">
    <location>
        <begin position="1"/>
        <end position="27"/>
    </location>
</feature>
<evidence type="ECO:0000256" key="1">
    <source>
        <dbReference type="ARBA" id="ARBA00004191"/>
    </source>
</evidence>
<dbReference type="AlphaFoldDB" id="A0A7W7R2W4"/>
<comment type="subcellular location">
    <subcellularLocation>
        <location evidence="1">Secreted</location>
        <location evidence="1">Cell wall</location>
    </subcellularLocation>
</comment>
<dbReference type="Pfam" id="PF03777">
    <property type="entry name" value="ChpA-C"/>
    <property type="match status" value="1"/>
</dbReference>
<keyword evidence="6" id="KW-0034">Amyloid</keyword>
<dbReference type="InterPro" id="IPR005528">
    <property type="entry name" value="ChpA-H"/>
</dbReference>
<evidence type="ECO:0000313" key="9">
    <source>
        <dbReference type="EMBL" id="MBB4924422.1"/>
    </source>
</evidence>
<dbReference type="GO" id="GO:0007155">
    <property type="term" value="P:cell adhesion"/>
    <property type="evidence" value="ECO:0007669"/>
    <property type="project" value="UniProtKB-KW"/>
</dbReference>
<evidence type="ECO:0000313" key="10">
    <source>
        <dbReference type="Proteomes" id="UP000540506"/>
    </source>
</evidence>
<keyword evidence="2" id="KW-0134">Cell wall</keyword>
<feature type="chain" id="PRO_5031397466" description="Chaplin domain-containing protein" evidence="7">
    <location>
        <begin position="28"/>
        <end position="81"/>
    </location>
</feature>